<organism evidence="1 2">
    <name type="scientific">Helicobacter pullorum</name>
    <dbReference type="NCBI Taxonomy" id="35818"/>
    <lineage>
        <taxon>Bacteria</taxon>
        <taxon>Pseudomonadati</taxon>
        <taxon>Campylobacterota</taxon>
        <taxon>Epsilonproteobacteria</taxon>
        <taxon>Campylobacterales</taxon>
        <taxon>Helicobacteraceae</taxon>
        <taxon>Helicobacter</taxon>
    </lineage>
</organism>
<evidence type="ECO:0000313" key="2">
    <source>
        <dbReference type="Proteomes" id="UP000255269"/>
    </source>
</evidence>
<dbReference type="Proteomes" id="UP000255269">
    <property type="component" value="Unassembled WGS sequence"/>
</dbReference>
<dbReference type="NCBIfam" id="TIGR00278">
    <property type="entry name" value="membrane protein insertion efficiency factor YidD"/>
    <property type="match status" value="1"/>
</dbReference>
<sequence length="126" mass="15003">MLKKFFLSLIFFYQHYVSAFFGAKCRYYPSCSEYSKQLFEFQNPCIALFKTLMRILSCNQFFKGGIAYPKIDTKINAHFMSPKTPKYWLIPIKPLRFQPIILKHSMVYPTQNVYIIKNFSKVSRVK</sequence>
<dbReference type="Pfam" id="PF01809">
    <property type="entry name" value="YidD"/>
    <property type="match status" value="1"/>
</dbReference>
<dbReference type="PANTHER" id="PTHR33383:SF1">
    <property type="entry name" value="MEMBRANE PROTEIN INSERTION EFFICIENCY FACTOR-RELATED"/>
    <property type="match status" value="1"/>
</dbReference>
<dbReference type="AlphaFoldDB" id="A0A377PZK8"/>
<dbReference type="PANTHER" id="PTHR33383">
    <property type="entry name" value="MEMBRANE PROTEIN INSERTION EFFICIENCY FACTOR-RELATED"/>
    <property type="match status" value="1"/>
</dbReference>
<protein>
    <submittedName>
        <fullName evidence="1">Protein YidD</fullName>
    </submittedName>
</protein>
<dbReference type="GeneID" id="93196828"/>
<reference evidence="1 2" key="1">
    <citation type="submission" date="2018-06" db="EMBL/GenBank/DDBJ databases">
        <authorList>
            <consortium name="Pathogen Informatics"/>
            <person name="Doyle S."/>
        </authorList>
    </citation>
    <scope>NUCLEOTIDE SEQUENCE [LARGE SCALE GENOMIC DNA]</scope>
    <source>
        <strain evidence="1 2">NCTC13156</strain>
    </source>
</reference>
<name>A0A377PZK8_9HELI</name>
<dbReference type="InterPro" id="IPR002696">
    <property type="entry name" value="Membr_insert_effic_factor_YidD"/>
</dbReference>
<dbReference type="SMART" id="SM01234">
    <property type="entry name" value="Haemolytic"/>
    <property type="match status" value="1"/>
</dbReference>
<proteinExistence type="predicted"/>
<accession>A0A377PZK8</accession>
<dbReference type="RefSeq" id="WP_065826608.1">
    <property type="nucleotide sequence ID" value="NZ_CANTXR010000006.1"/>
</dbReference>
<gene>
    <name evidence="1" type="ORF">NCTC13156_00755</name>
</gene>
<dbReference type="EMBL" id="UGJF01000001">
    <property type="protein sequence ID" value="STQ87934.1"/>
    <property type="molecule type" value="Genomic_DNA"/>
</dbReference>
<evidence type="ECO:0000313" key="1">
    <source>
        <dbReference type="EMBL" id="STQ87934.1"/>
    </source>
</evidence>